<gene>
    <name evidence="1" type="ORF">FIBSPDRAFT_875585</name>
</gene>
<accession>A0A167XL49</accession>
<keyword evidence="2" id="KW-1185">Reference proteome</keyword>
<name>A0A167XL49_9AGAM</name>
<protein>
    <submittedName>
        <fullName evidence="1">Uncharacterized protein</fullName>
    </submittedName>
</protein>
<feature type="non-terminal residue" evidence="1">
    <location>
        <position position="1"/>
    </location>
</feature>
<evidence type="ECO:0000313" key="2">
    <source>
        <dbReference type="Proteomes" id="UP000076532"/>
    </source>
</evidence>
<dbReference type="EMBL" id="KV417754">
    <property type="protein sequence ID" value="KZP07331.1"/>
    <property type="molecule type" value="Genomic_DNA"/>
</dbReference>
<organism evidence="1 2">
    <name type="scientific">Athelia psychrophila</name>
    <dbReference type="NCBI Taxonomy" id="1759441"/>
    <lineage>
        <taxon>Eukaryota</taxon>
        <taxon>Fungi</taxon>
        <taxon>Dikarya</taxon>
        <taxon>Basidiomycota</taxon>
        <taxon>Agaricomycotina</taxon>
        <taxon>Agaricomycetes</taxon>
        <taxon>Agaricomycetidae</taxon>
        <taxon>Atheliales</taxon>
        <taxon>Atheliaceae</taxon>
        <taxon>Athelia</taxon>
    </lineage>
</organism>
<reference evidence="1 2" key="1">
    <citation type="journal article" date="2016" name="Mol. Biol. Evol.">
        <title>Comparative Genomics of Early-Diverging Mushroom-Forming Fungi Provides Insights into the Origins of Lignocellulose Decay Capabilities.</title>
        <authorList>
            <person name="Nagy L.G."/>
            <person name="Riley R."/>
            <person name="Tritt A."/>
            <person name="Adam C."/>
            <person name="Daum C."/>
            <person name="Floudas D."/>
            <person name="Sun H."/>
            <person name="Yadav J.S."/>
            <person name="Pangilinan J."/>
            <person name="Larsson K.H."/>
            <person name="Matsuura K."/>
            <person name="Barry K."/>
            <person name="Labutti K."/>
            <person name="Kuo R."/>
            <person name="Ohm R.A."/>
            <person name="Bhattacharya S.S."/>
            <person name="Shirouzu T."/>
            <person name="Yoshinaga Y."/>
            <person name="Martin F.M."/>
            <person name="Grigoriev I.V."/>
            <person name="Hibbett D.S."/>
        </authorList>
    </citation>
    <scope>NUCLEOTIDE SEQUENCE [LARGE SCALE GENOMIC DNA]</scope>
    <source>
        <strain evidence="1 2">CBS 109695</strain>
    </source>
</reference>
<evidence type="ECO:0000313" key="1">
    <source>
        <dbReference type="EMBL" id="KZP07331.1"/>
    </source>
</evidence>
<proteinExistence type="predicted"/>
<dbReference type="AlphaFoldDB" id="A0A167XL49"/>
<dbReference type="Proteomes" id="UP000076532">
    <property type="component" value="Unassembled WGS sequence"/>
</dbReference>
<sequence>GRHIFLTELQDDSLFELNSSLVLGAFSCTAPVISIIEAHGQTRRSIATTSTQ</sequence>